<evidence type="ECO:0000256" key="3">
    <source>
        <dbReference type="SAM" id="SignalP"/>
    </source>
</evidence>
<dbReference type="SUPFAM" id="SSF117281">
    <property type="entry name" value="Kelch motif"/>
    <property type="match status" value="4"/>
</dbReference>
<dbReference type="PANTHER" id="PTHR45632">
    <property type="entry name" value="LD33804P"/>
    <property type="match status" value="1"/>
</dbReference>
<evidence type="ECO:0000256" key="1">
    <source>
        <dbReference type="ARBA" id="ARBA00022441"/>
    </source>
</evidence>
<keyword evidence="6" id="KW-1185">Reference proteome</keyword>
<accession>A0AAE3J8I9</accession>
<dbReference type="SMART" id="SM00612">
    <property type="entry name" value="Kelch"/>
    <property type="match status" value="6"/>
</dbReference>
<proteinExistence type="predicted"/>
<feature type="chain" id="PRO_5042237506" description="Attractin/MKLN-like beta-propeller domain-containing protein" evidence="3">
    <location>
        <begin position="23"/>
        <end position="1020"/>
    </location>
</feature>
<protein>
    <recommendedName>
        <fullName evidence="4">Attractin/MKLN-like beta-propeller domain-containing protein</fullName>
    </recommendedName>
</protein>
<comment type="caution">
    <text evidence="5">The sequence shown here is derived from an EMBL/GenBank/DDBJ whole genome shotgun (WGS) entry which is preliminary data.</text>
</comment>
<dbReference type="InterPro" id="IPR056737">
    <property type="entry name" value="Beta-prop_ATRN-MKLN-like"/>
</dbReference>
<feature type="signal peptide" evidence="3">
    <location>
        <begin position="1"/>
        <end position="22"/>
    </location>
</feature>
<dbReference type="AlphaFoldDB" id="A0AAE3J8I9"/>
<dbReference type="Pfam" id="PF24981">
    <property type="entry name" value="Beta-prop_ATRN-LZTR1"/>
    <property type="match status" value="1"/>
</dbReference>
<dbReference type="Proteomes" id="UP001198242">
    <property type="component" value="Unassembled WGS sequence"/>
</dbReference>
<gene>
    <name evidence="5" type="ORF">LKE05_01475</name>
</gene>
<dbReference type="EMBL" id="JAJEQM010000002">
    <property type="protein sequence ID" value="MCC2209466.1"/>
    <property type="molecule type" value="Genomic_DNA"/>
</dbReference>
<feature type="domain" description="Attractin/MKLN-like beta-propeller" evidence="4">
    <location>
        <begin position="618"/>
        <end position="793"/>
    </location>
</feature>
<dbReference type="Pfam" id="PF24681">
    <property type="entry name" value="Kelch_KLHDC2_KLHL20_DRC7"/>
    <property type="match status" value="1"/>
</dbReference>
<sequence>MKKLISMVIVISLMCSATMAFANGIETEEETVNCEIIEEQHNIDVNQGITGFGNIDVECCENISEEDEKDFLQTWDEGTGENDSDIMLTSFSGTGWQSCGTMTSERSYMSSVVVNNNIYTFGGSERGAVTNKTEMYNTISETWTTKKEMPFGRYKHMAVTSNDKVYICAGYDLSGNAVSTISVYDVNSNKWLEEIITPNNSTNYSAGMHNGELYIFSGKENGINSNKVYKYNFDSQTWKQLASMSTYAIDSYAVPTNRGFYVINNQYIYEYNIKDDEWTYIDKMPREVYDCAFVNRGDMDTNELYITGGRSEINSGVSIANTKYRYDTDSLSTVSNWRAEWYNDLKMIRGLACHNMVIADDVIYVFGGQVTYGEDQKLMFKRSIFDEKDDNPERVKNKWVNYIYGSINSVDDVDTYQFTPSVDGYYDIVHCNPIQSNNLKYSFNITIKEPDGKKLVDSMYTESFGATYLKAGKTYSIDIFDIEQTHRGNYMYRIGKVEDDASDNIDNALTIPIETEIQKSFIGKDDIDFLKFTIPTTGTYDIEITTQDPIDFELKTLADAVVFNANKKEIYDFNTYFDNVFNYKFKAGTYYIALKPFNFYYSRSTSGYAINIHKTAKLNNLYNNRARHGMDNINGKLYVFGGVGSNYEVLSSIDVYDPDTRLWTQEDNNTENIKKDAAFITSDNKLYTVGGYSNGIYYSDVRSYDTEKKVWRTEGNINTRRGRAGIVTDERYIYIIGGRNSDGYVNTVEVFDTATGKVSQTFDLPEPMMDVQSFISGGTLYIVGGTTYNGYSRNVYARVDDMWKPKATMPYESEYIRGKGYNNDFVCAAVNKKGNVDILKYVTDTKSWKIITSNYINDLIYYGFDIMDNHIYLTGGYSYDSREVSDKTYSYDILTDIANQNSDIPVRTVGFEYEQTNNSDIADAPEILNVNAKVLDDNKGIYELYLDEGDYNYDTRSLPFFFWSAREGMFAGASKDYRRVIFYADPNTGDRKVKVVVGIGDGRGYVDKKSFLLNGNKEKK</sequence>
<keyword evidence="2" id="KW-0677">Repeat</keyword>
<keyword evidence="3" id="KW-0732">Signal</keyword>
<dbReference type="InterPro" id="IPR015915">
    <property type="entry name" value="Kelch-typ_b-propeller"/>
</dbReference>
<evidence type="ECO:0000259" key="4">
    <source>
        <dbReference type="Pfam" id="PF24981"/>
    </source>
</evidence>
<name>A0AAE3J8I9_9FIRM</name>
<evidence type="ECO:0000313" key="6">
    <source>
        <dbReference type="Proteomes" id="UP001198242"/>
    </source>
</evidence>
<reference evidence="5 6" key="1">
    <citation type="submission" date="2021-10" db="EMBL/GenBank/DDBJ databases">
        <title>Anaerobic single-cell dispensing facilitates the cultivation of human gut bacteria.</title>
        <authorList>
            <person name="Afrizal A."/>
        </authorList>
    </citation>
    <scope>NUCLEOTIDE SEQUENCE [LARGE SCALE GENOMIC DNA]</scope>
    <source>
        <strain evidence="5 6">CLA-AA-H232</strain>
    </source>
</reference>
<evidence type="ECO:0000313" key="5">
    <source>
        <dbReference type="EMBL" id="MCC2209466.1"/>
    </source>
</evidence>
<organism evidence="5 6">
    <name type="scientific">Hominilimicola fabiformis</name>
    <dbReference type="NCBI Taxonomy" id="2885356"/>
    <lineage>
        <taxon>Bacteria</taxon>
        <taxon>Bacillati</taxon>
        <taxon>Bacillota</taxon>
        <taxon>Clostridia</taxon>
        <taxon>Eubacteriales</taxon>
        <taxon>Oscillospiraceae</taxon>
        <taxon>Hominilimicola</taxon>
    </lineage>
</organism>
<dbReference type="RefSeq" id="WP_308455706.1">
    <property type="nucleotide sequence ID" value="NZ_JAJEQM010000002.1"/>
</dbReference>
<dbReference type="Gene3D" id="2.120.10.80">
    <property type="entry name" value="Kelch-type beta propeller"/>
    <property type="match status" value="3"/>
</dbReference>
<dbReference type="InterPro" id="IPR006652">
    <property type="entry name" value="Kelch_1"/>
</dbReference>
<keyword evidence="1" id="KW-0880">Kelch repeat</keyword>
<evidence type="ECO:0000256" key="2">
    <source>
        <dbReference type="ARBA" id="ARBA00022737"/>
    </source>
</evidence>